<protein>
    <submittedName>
        <fullName evidence="2">NYN domain-containing protein</fullName>
    </submittedName>
</protein>
<organism evidence="2 3">
    <name type="scientific">Colletotrichum navitas</name>
    <dbReference type="NCBI Taxonomy" id="681940"/>
    <lineage>
        <taxon>Eukaryota</taxon>
        <taxon>Fungi</taxon>
        <taxon>Dikarya</taxon>
        <taxon>Ascomycota</taxon>
        <taxon>Pezizomycotina</taxon>
        <taxon>Sordariomycetes</taxon>
        <taxon>Hypocreomycetidae</taxon>
        <taxon>Glomerellales</taxon>
        <taxon>Glomerellaceae</taxon>
        <taxon>Colletotrichum</taxon>
        <taxon>Colletotrichum graminicola species complex</taxon>
    </lineage>
</organism>
<dbReference type="Pfam" id="PF01936">
    <property type="entry name" value="NYN"/>
    <property type="match status" value="1"/>
</dbReference>
<feature type="domain" description="NYN" evidence="1">
    <location>
        <begin position="8"/>
        <end position="142"/>
    </location>
</feature>
<name>A0AAD8PXJ9_9PEZI</name>
<reference evidence="2" key="1">
    <citation type="submission" date="2021-06" db="EMBL/GenBank/DDBJ databases">
        <title>Comparative genomics, transcriptomics and evolutionary studies reveal genomic signatures of adaptation to plant cell wall in hemibiotrophic fungi.</title>
        <authorList>
            <consortium name="DOE Joint Genome Institute"/>
            <person name="Baroncelli R."/>
            <person name="Diaz J.F."/>
            <person name="Benocci T."/>
            <person name="Peng M."/>
            <person name="Battaglia E."/>
            <person name="Haridas S."/>
            <person name="Andreopoulos W."/>
            <person name="Labutti K."/>
            <person name="Pangilinan J."/>
            <person name="Floch G.L."/>
            <person name="Makela M.R."/>
            <person name="Henrissat B."/>
            <person name="Grigoriev I.V."/>
            <person name="Crouch J.A."/>
            <person name="De Vries R.P."/>
            <person name="Sukno S.A."/>
            <person name="Thon M.R."/>
        </authorList>
    </citation>
    <scope>NUCLEOTIDE SEQUENCE</scope>
    <source>
        <strain evidence="2">CBS 125086</strain>
    </source>
</reference>
<dbReference type="RefSeq" id="XP_060413494.1">
    <property type="nucleotide sequence ID" value="XM_060561203.1"/>
</dbReference>
<dbReference type="CDD" id="cd10146">
    <property type="entry name" value="LabA_like_C"/>
    <property type="match status" value="1"/>
</dbReference>
<sequence length="261" mass="29110">MATKLAARLAVLIDANNAQPALTGAILTEVAKYGTAHVKRAYGDWSAISMRSWKYELLGQSIRPMQQIAYTSHKNATDSAMIIDAMDLLHAKQFDGFCLVSSDNDFTPLALRIRESGLSVYGFGHCHTPKAFMAACNKFIYVDDIVDAKQLASHAVTAPPQEHTSSITPDSHAQLGKILLDTVEHLSVETGWASLYQVELRFTMLYPNFDPGRLGYPKEFSRMVEATGLFDFDRRQDQEVLHAWCPFRDAQDKAVQPLRSL</sequence>
<dbReference type="CDD" id="cd11297">
    <property type="entry name" value="PIN_LabA-like_N_1"/>
    <property type="match status" value="1"/>
</dbReference>
<dbReference type="InterPro" id="IPR021139">
    <property type="entry name" value="NYN"/>
</dbReference>
<dbReference type="Gene3D" id="3.40.50.1010">
    <property type="entry name" value="5'-nuclease"/>
    <property type="match status" value="1"/>
</dbReference>
<dbReference type="PANTHER" id="PTHR35811">
    <property type="entry name" value="SLR1870 PROTEIN"/>
    <property type="match status" value="1"/>
</dbReference>
<keyword evidence="3" id="KW-1185">Reference proteome</keyword>
<evidence type="ECO:0000313" key="3">
    <source>
        <dbReference type="Proteomes" id="UP001230504"/>
    </source>
</evidence>
<dbReference type="AlphaFoldDB" id="A0AAD8PXJ9"/>
<dbReference type="GeneID" id="85445443"/>
<dbReference type="Proteomes" id="UP001230504">
    <property type="component" value="Unassembled WGS sequence"/>
</dbReference>
<evidence type="ECO:0000259" key="1">
    <source>
        <dbReference type="Pfam" id="PF01936"/>
    </source>
</evidence>
<dbReference type="EMBL" id="JAHLJV010000035">
    <property type="protein sequence ID" value="KAK1589961.1"/>
    <property type="molecule type" value="Genomic_DNA"/>
</dbReference>
<evidence type="ECO:0000313" key="2">
    <source>
        <dbReference type="EMBL" id="KAK1589961.1"/>
    </source>
</evidence>
<dbReference type="GO" id="GO:0004540">
    <property type="term" value="F:RNA nuclease activity"/>
    <property type="evidence" value="ECO:0007669"/>
    <property type="project" value="InterPro"/>
</dbReference>
<proteinExistence type="predicted"/>
<dbReference type="PANTHER" id="PTHR35811:SF1">
    <property type="entry name" value="HTH OST-TYPE DOMAIN-CONTAINING PROTEIN"/>
    <property type="match status" value="1"/>
</dbReference>
<comment type="caution">
    <text evidence="2">The sequence shown here is derived from an EMBL/GenBank/DDBJ whole genome shotgun (WGS) entry which is preliminary data.</text>
</comment>
<gene>
    <name evidence="2" type="ORF">LY79DRAFT_590827</name>
</gene>
<dbReference type="Gene3D" id="3.30.420.610">
    <property type="entry name" value="LOTUS domain-like"/>
    <property type="match status" value="1"/>
</dbReference>
<accession>A0AAD8PXJ9</accession>
<dbReference type="InterPro" id="IPR041966">
    <property type="entry name" value="LOTUS-like"/>
</dbReference>